<keyword evidence="2" id="KW-1185">Reference proteome</keyword>
<dbReference type="Proteomes" id="UP000008281">
    <property type="component" value="Unassembled WGS sequence"/>
</dbReference>
<dbReference type="KEGG" id="crq:GCK72_019562"/>
<dbReference type="EMBL" id="DS268410">
    <property type="protein sequence ID" value="EFO99703.1"/>
    <property type="molecule type" value="Genomic_DNA"/>
</dbReference>
<dbReference type="HOGENOM" id="CLU_1338668_0_0_1"/>
<reference evidence="1" key="1">
    <citation type="submission" date="2007-07" db="EMBL/GenBank/DDBJ databases">
        <title>PCAP assembly of the Caenorhabditis remanei genome.</title>
        <authorList>
            <consortium name="The Caenorhabditis remanei Sequencing Consortium"/>
            <person name="Wilson R.K."/>
        </authorList>
    </citation>
    <scope>NUCLEOTIDE SEQUENCE [LARGE SCALE GENOMIC DNA]</scope>
    <source>
        <strain evidence="1">PB4641</strain>
    </source>
</reference>
<evidence type="ECO:0000313" key="2">
    <source>
        <dbReference type="Proteomes" id="UP000008281"/>
    </source>
</evidence>
<proteinExistence type="predicted"/>
<accession>E3LLF3</accession>
<dbReference type="RefSeq" id="XP_003115216.2">
    <property type="nucleotide sequence ID" value="XM_003115168.2"/>
</dbReference>
<protein>
    <submittedName>
        <fullName evidence="1">Uncharacterized protein</fullName>
    </submittedName>
</protein>
<evidence type="ECO:0000313" key="1">
    <source>
        <dbReference type="EMBL" id="EFO99703.1"/>
    </source>
</evidence>
<gene>
    <name evidence="1" type="ORF">CRE_18705</name>
</gene>
<dbReference type="GeneID" id="9839432"/>
<dbReference type="CTD" id="9839432"/>
<sequence length="205" mass="24575">MLSSTSQEENRQVQCSPIQDLCAQEYFEKDEKLKQLYYELERFKETSNNLKVENEGLKRKQVDIRQKVVVCNEKANSLRDELKSAKLKIQDLEKESEDQFNLSLDIETLKRRSEKAENKVIRELQEKCERLKEQLKYRNVSYKILQDQMNKMEVRSRETSKTDEEKILNSSSKIYFHWFLVSTVFSCNILIFLFILSFLLFRLAY</sequence>
<name>E3LLF3_CAERE</name>
<dbReference type="AlphaFoldDB" id="E3LLF3"/>
<organism evidence="2">
    <name type="scientific">Caenorhabditis remanei</name>
    <name type="common">Caenorhabditis vulgaris</name>
    <dbReference type="NCBI Taxonomy" id="31234"/>
    <lineage>
        <taxon>Eukaryota</taxon>
        <taxon>Metazoa</taxon>
        <taxon>Ecdysozoa</taxon>
        <taxon>Nematoda</taxon>
        <taxon>Chromadorea</taxon>
        <taxon>Rhabditida</taxon>
        <taxon>Rhabditina</taxon>
        <taxon>Rhabditomorpha</taxon>
        <taxon>Rhabditoidea</taxon>
        <taxon>Rhabditidae</taxon>
        <taxon>Peloderinae</taxon>
        <taxon>Caenorhabditis</taxon>
    </lineage>
</organism>